<organism evidence="2 3">
    <name type="scientific">Thalassobellus suaedae</name>
    <dbReference type="NCBI Taxonomy" id="3074124"/>
    <lineage>
        <taxon>Bacteria</taxon>
        <taxon>Pseudomonadati</taxon>
        <taxon>Bacteroidota</taxon>
        <taxon>Flavobacteriia</taxon>
        <taxon>Flavobacteriales</taxon>
        <taxon>Flavobacteriaceae</taxon>
        <taxon>Thalassobellus</taxon>
    </lineage>
</organism>
<evidence type="ECO:0000313" key="3">
    <source>
        <dbReference type="Proteomes" id="UP001302806"/>
    </source>
</evidence>
<accession>A0ABY9XWJ1</accession>
<feature type="chain" id="PRO_5045112362" evidence="1">
    <location>
        <begin position="23"/>
        <end position="185"/>
    </location>
</feature>
<gene>
    <name evidence="2" type="ORF">RHP51_06525</name>
</gene>
<dbReference type="Gene3D" id="2.40.128.410">
    <property type="match status" value="1"/>
</dbReference>
<evidence type="ECO:0000313" key="2">
    <source>
        <dbReference type="EMBL" id="WNH10322.1"/>
    </source>
</evidence>
<feature type="signal peptide" evidence="1">
    <location>
        <begin position="1"/>
        <end position="22"/>
    </location>
</feature>
<sequence length="185" mass="20439">MKLINYSLVFIALTFISCGASKTTATDAEIEALNILIKNQQFTIESDWAYPQVTNAMQQVLNSGLLQPGSSAGSISLVGNTNFLTVSGDSISSYLPYFGERQMQVDYGGTDSGIQFSGLMKDYKTVKNKDQSFDITFNAKSNNENFNVYIKIYPSLNTDMTLNSSSRFPIRYSGVAKPKEKQISK</sequence>
<proteinExistence type="predicted"/>
<evidence type="ECO:0000256" key="1">
    <source>
        <dbReference type="SAM" id="SignalP"/>
    </source>
</evidence>
<dbReference type="InterPro" id="IPR025347">
    <property type="entry name" value="DUF4251"/>
</dbReference>
<protein>
    <submittedName>
        <fullName evidence="2">DUF4251 domain-containing protein</fullName>
    </submittedName>
</protein>
<dbReference type="PROSITE" id="PS51257">
    <property type="entry name" value="PROKAR_LIPOPROTEIN"/>
    <property type="match status" value="1"/>
</dbReference>
<dbReference type="Proteomes" id="UP001302806">
    <property type="component" value="Chromosome"/>
</dbReference>
<name>A0ABY9XWJ1_9FLAO</name>
<keyword evidence="1" id="KW-0732">Signal</keyword>
<dbReference type="RefSeq" id="WP_415866614.1">
    <property type="nucleotide sequence ID" value="NZ_CP134537.1"/>
</dbReference>
<reference evidence="2 3" key="1">
    <citation type="submission" date="2023-09" db="EMBL/GenBank/DDBJ databases">
        <title>Thalassobella suaedae gen. nov., sp. nov., a marine bacterium of the family Flavobacteriaceae isolated from a halophyte Suaeda japonica.</title>
        <authorList>
            <person name="Lee S.Y."/>
            <person name="Hwang C.Y."/>
        </authorList>
    </citation>
    <scope>NUCLEOTIDE SEQUENCE [LARGE SCALE GENOMIC DNA]</scope>
    <source>
        <strain evidence="2 3">HL-DH14</strain>
    </source>
</reference>
<dbReference type="EMBL" id="CP134537">
    <property type="protein sequence ID" value="WNH10322.1"/>
    <property type="molecule type" value="Genomic_DNA"/>
</dbReference>
<dbReference type="Pfam" id="PF14059">
    <property type="entry name" value="DUF4251"/>
    <property type="match status" value="1"/>
</dbReference>